<dbReference type="Gene3D" id="2.130.10.10">
    <property type="entry name" value="YVTN repeat-like/Quinoprotein amine dehydrogenase"/>
    <property type="match status" value="2"/>
</dbReference>
<feature type="domain" description="WDR36/Utp21 C-terminal" evidence="4">
    <location>
        <begin position="674"/>
        <end position="875"/>
    </location>
</feature>
<dbReference type="Pfam" id="PF25171">
    <property type="entry name" value="Beta-prop_WDR36-Utp21_1st"/>
    <property type="match status" value="1"/>
</dbReference>
<accession>A0A7R9F0R7</accession>
<keyword evidence="1 3" id="KW-0853">WD repeat</keyword>
<gene>
    <name evidence="6" type="ORF">TBIB3V08_LOCUS6392</name>
</gene>
<dbReference type="EMBL" id="OD566442">
    <property type="protein sequence ID" value="CAD7443999.1"/>
    <property type="molecule type" value="Genomic_DNA"/>
</dbReference>
<dbReference type="InterPro" id="IPR015943">
    <property type="entry name" value="WD40/YVTN_repeat-like_dom_sf"/>
</dbReference>
<keyword evidence="2" id="KW-0677">Repeat</keyword>
<dbReference type="FunFam" id="2.130.10.10:FF:000109">
    <property type="entry name" value="WD repeat domain 36"/>
    <property type="match status" value="1"/>
</dbReference>
<dbReference type="AlphaFoldDB" id="A0A7R9F0R7"/>
<name>A0A7R9F0R7_9NEOP</name>
<dbReference type="GO" id="GO:0034388">
    <property type="term" value="C:Pwp2p-containing subcomplex of 90S preribosome"/>
    <property type="evidence" value="ECO:0007669"/>
    <property type="project" value="TreeGrafter"/>
</dbReference>
<sequence length="877" mass="96901">MSETSRIFQRNKALGYVSNHVPLVARYIKLRKENLVVTCVGKSFHTYGCTHFTLLSVSGHHDEDIRCLAADSFLVFTASGNTIYAWRRGTELKHTYTGHTAPVTIILPYGPHLVTVDEGSALKLWDIKTEELQAELSFGGDVFQVTALMHPATYLNKVLLGSEQGSLELWNLKTCTRVFVFPGWGTPVTVLEQAPAINVVAIGTASGKIVLHNLKFDQTLMELSQDWGAVTSLSFRTDNHPVLVSGSITGALVFWDLEHRKVFSQIQAAHSKAVTGLQCLPNEPLLVTSSPDNSLKMWIFDMLDGGAREGHTAPPTCIKFHGADGHNLLSTGGDCTLRIFSTITETFNKSLGRASYNRNLSRKKAIAQLASESTRGKQWADTTAIHHGIPIVTTWSYDKLKMGDVKLVPERFSHSNKNNYGRVSATCVCITHCGNFVVIGYTTGHVDRFNIQSGLHRGNYGSPLAHNGPVRGVATDGLNQVTITGGSDCLVKFWSFKPPGKTPISILRLEEPVNMFCSHRESSMLAVALQDYTVVVVDIDIRSVVRKFLGHSGQVTTMDFSPDSRWLITASMDCTIRTWDIPSAQLIDCFQMESPCVSLSMSPTGALLATAHVDCLGLFLWSNKTLYSHISLRPILQQEDIPTMGLPIPLGEEAELPRDSDQEDTDMQYQSPAQISQQLVTLSTLPSSRWHNLLHLDTIKMRNKPKDAPKAPKAAPFFLPTIPSLELRFELGQEDKPGGQIRDRSSVDIHSFTVFGKLLNQSRETGNFAPAIDKFLSLGPSALDFEVNSLSMEGGGSLELMLQYLKLVKFMLDSNNNFELAQSYLGLFLKTHGDTIASQPALREYLKTLESSQLAGWFSLQRKLLYSLCVVQAIRNI</sequence>
<organism evidence="6">
    <name type="scientific">Timema bartmani</name>
    <dbReference type="NCBI Taxonomy" id="61472"/>
    <lineage>
        <taxon>Eukaryota</taxon>
        <taxon>Metazoa</taxon>
        <taxon>Ecdysozoa</taxon>
        <taxon>Arthropoda</taxon>
        <taxon>Hexapoda</taxon>
        <taxon>Insecta</taxon>
        <taxon>Pterygota</taxon>
        <taxon>Neoptera</taxon>
        <taxon>Polyneoptera</taxon>
        <taxon>Phasmatodea</taxon>
        <taxon>Timematodea</taxon>
        <taxon>Timematoidea</taxon>
        <taxon>Timematidae</taxon>
        <taxon>Timema</taxon>
    </lineage>
</organism>
<dbReference type="InterPro" id="IPR007319">
    <property type="entry name" value="WDR36/Utp21_C"/>
</dbReference>
<dbReference type="PANTHER" id="PTHR22840">
    <property type="entry name" value="WD REPEAT-CONTAINING PROTEIN 36"/>
    <property type="match status" value="1"/>
</dbReference>
<feature type="domain" description="WDR36/Utp21 N-terminal" evidence="5">
    <location>
        <begin position="36"/>
        <end position="301"/>
    </location>
</feature>
<dbReference type="Pfam" id="PF04192">
    <property type="entry name" value="Utp21"/>
    <property type="match status" value="1"/>
</dbReference>
<dbReference type="InterPro" id="IPR001680">
    <property type="entry name" value="WD40_rpt"/>
</dbReference>
<evidence type="ECO:0000259" key="4">
    <source>
        <dbReference type="Pfam" id="PF04192"/>
    </source>
</evidence>
<evidence type="ECO:0000313" key="6">
    <source>
        <dbReference type="EMBL" id="CAD7443999.1"/>
    </source>
</evidence>
<feature type="repeat" description="WD" evidence="3">
    <location>
        <begin position="548"/>
        <end position="589"/>
    </location>
</feature>
<dbReference type="SMART" id="SM00320">
    <property type="entry name" value="WD40"/>
    <property type="match status" value="11"/>
</dbReference>
<evidence type="ECO:0008006" key="7">
    <source>
        <dbReference type="Google" id="ProtNLM"/>
    </source>
</evidence>
<dbReference type="PROSITE" id="PS50082">
    <property type="entry name" value="WD_REPEATS_2"/>
    <property type="match status" value="2"/>
</dbReference>
<dbReference type="PROSITE" id="PS50294">
    <property type="entry name" value="WD_REPEATS_REGION"/>
    <property type="match status" value="2"/>
</dbReference>
<dbReference type="PANTHER" id="PTHR22840:SF12">
    <property type="entry name" value="WD REPEAT-CONTAINING PROTEIN 36"/>
    <property type="match status" value="1"/>
</dbReference>
<dbReference type="InterPro" id="IPR019775">
    <property type="entry name" value="WD40_repeat_CS"/>
</dbReference>
<dbReference type="PROSITE" id="PS00678">
    <property type="entry name" value="WD_REPEATS_1"/>
    <property type="match status" value="1"/>
</dbReference>
<reference evidence="6" key="1">
    <citation type="submission" date="2020-11" db="EMBL/GenBank/DDBJ databases">
        <authorList>
            <person name="Tran Van P."/>
        </authorList>
    </citation>
    <scope>NUCLEOTIDE SEQUENCE</scope>
</reference>
<feature type="repeat" description="WD" evidence="3">
    <location>
        <begin position="267"/>
        <end position="298"/>
    </location>
</feature>
<dbReference type="Pfam" id="PF25168">
    <property type="entry name" value="Beta-prop_WDR36-Utp21_2nd"/>
    <property type="match status" value="1"/>
</dbReference>
<protein>
    <recommendedName>
        <fullName evidence="7">WD repeat domain 36</fullName>
    </recommendedName>
</protein>
<dbReference type="SUPFAM" id="SSF50978">
    <property type="entry name" value="WD40 repeat-like"/>
    <property type="match status" value="2"/>
</dbReference>
<dbReference type="GO" id="GO:0006364">
    <property type="term" value="P:rRNA processing"/>
    <property type="evidence" value="ECO:0007669"/>
    <property type="project" value="InterPro"/>
</dbReference>
<evidence type="ECO:0000259" key="5">
    <source>
        <dbReference type="Pfam" id="PF25171"/>
    </source>
</evidence>
<dbReference type="GO" id="GO:0032040">
    <property type="term" value="C:small-subunit processome"/>
    <property type="evidence" value="ECO:0007669"/>
    <property type="project" value="InterPro"/>
</dbReference>
<dbReference type="InterPro" id="IPR059157">
    <property type="entry name" value="WDR36-Utp21_N"/>
</dbReference>
<evidence type="ECO:0000256" key="2">
    <source>
        <dbReference type="ARBA" id="ARBA00022737"/>
    </source>
</evidence>
<evidence type="ECO:0000256" key="3">
    <source>
        <dbReference type="PROSITE-ProRule" id="PRU00221"/>
    </source>
</evidence>
<proteinExistence type="predicted"/>
<evidence type="ECO:0000256" key="1">
    <source>
        <dbReference type="ARBA" id="ARBA00022574"/>
    </source>
</evidence>
<dbReference type="InterPro" id="IPR036322">
    <property type="entry name" value="WD40_repeat_dom_sf"/>
</dbReference>